<dbReference type="GO" id="GO:0005743">
    <property type="term" value="C:mitochondrial inner membrane"/>
    <property type="evidence" value="ECO:0007669"/>
    <property type="project" value="UniProtKB-SubCell"/>
</dbReference>
<dbReference type="Gene3D" id="1.10.1090.10">
    <property type="entry name" value="Cytochrome b-c1 complex subunit 7"/>
    <property type="match status" value="1"/>
</dbReference>
<keyword evidence="7" id="KW-0496">Mitochondrion</keyword>
<dbReference type="PANTHER" id="PTHR12022:SF0">
    <property type="entry name" value="CYTOCHROME B-C1 COMPLEX SUBUNIT 7"/>
    <property type="match status" value="1"/>
</dbReference>
<dbReference type="PANTHER" id="PTHR12022">
    <property type="entry name" value="UBIQUINOL-CYTOCHROME C REDUCTASE COMPLEX 14 KD PROTEIN"/>
    <property type="match status" value="1"/>
</dbReference>
<evidence type="ECO:0000256" key="7">
    <source>
        <dbReference type="ARBA" id="ARBA00023128"/>
    </source>
</evidence>
<sequence length="445" mass="49195">MIQRSSGGGRGRGNAVGRDLEASRASKMIARVAQMYQKSVGKSLRMYGIKYDDLLVDTKAVQEALHHISNDEYTSRQRRIARAADCSLKRTYLPDEIQAIQAPFDGYLAEKADVAEELAAERRELTRWSSFAVARHATFDFSDGVDIDDDDDDDELMRQLVQEDNDQSEFGADAVDAATKQRMLLAQTSSKFMQAMLTPSARRNSRPTSAPPSRAKPWGHGDGDERAKKKAAAPQRGQTSVSVEYLRQAAEKKKARDRDFARELQREESEYKKKITLKIDQANKMSVSIGSKRTYMLAPDREGMHMIKVVDSAGSDRVISVELGQSMSRNSSVKRIPQENGAATADGAGATASLEQRKSRMRGLRASHVANEASMADLHEMSAALMKNNHATGKPGDRTLVQEELKSVLASTIELTKVLQEQLHELKLKGWNFAAAKHNATAPAN</sequence>
<dbReference type="EMBL" id="DAKRPA010000073">
    <property type="protein sequence ID" value="DAZ99947.1"/>
    <property type="molecule type" value="Genomic_DNA"/>
</dbReference>
<evidence type="ECO:0000256" key="5">
    <source>
        <dbReference type="ARBA" id="ARBA00022792"/>
    </source>
</evidence>
<gene>
    <name evidence="10" type="ORF">N0F65_008754</name>
</gene>
<evidence type="ECO:0000256" key="9">
    <source>
        <dbReference type="SAM" id="MobiDB-lite"/>
    </source>
</evidence>
<evidence type="ECO:0000256" key="3">
    <source>
        <dbReference type="ARBA" id="ARBA00022448"/>
    </source>
</evidence>
<evidence type="ECO:0000256" key="1">
    <source>
        <dbReference type="ARBA" id="ARBA00004443"/>
    </source>
</evidence>
<dbReference type="Proteomes" id="UP001146120">
    <property type="component" value="Unassembled WGS sequence"/>
</dbReference>
<protein>
    <submittedName>
        <fullName evidence="10">Uncharacterized protein</fullName>
    </submittedName>
</protein>
<accession>A0AAV2YZ22</accession>
<keyword evidence="3" id="KW-0813">Transport</keyword>
<reference evidence="10" key="1">
    <citation type="submission" date="2022-11" db="EMBL/GenBank/DDBJ databases">
        <authorList>
            <person name="Morgan W.R."/>
            <person name="Tartar A."/>
        </authorList>
    </citation>
    <scope>NUCLEOTIDE SEQUENCE</scope>
    <source>
        <strain evidence="10">ARSEF 373</strain>
    </source>
</reference>
<dbReference type="InterPro" id="IPR003197">
    <property type="entry name" value="QCR7"/>
</dbReference>
<keyword evidence="4" id="KW-0679">Respiratory chain</keyword>
<evidence type="ECO:0000256" key="2">
    <source>
        <dbReference type="ARBA" id="ARBA00008554"/>
    </source>
</evidence>
<feature type="region of interest" description="Disordered" evidence="9">
    <location>
        <begin position="327"/>
        <end position="352"/>
    </location>
</feature>
<dbReference type="GO" id="GO:0045275">
    <property type="term" value="C:respiratory chain complex III"/>
    <property type="evidence" value="ECO:0007669"/>
    <property type="project" value="InterPro"/>
</dbReference>
<evidence type="ECO:0000256" key="8">
    <source>
        <dbReference type="ARBA" id="ARBA00023136"/>
    </source>
</evidence>
<comment type="similarity">
    <text evidence="2">Belongs to the UQCRB/QCR7 family.</text>
</comment>
<keyword evidence="6" id="KW-0249">Electron transport</keyword>
<evidence type="ECO:0000313" key="11">
    <source>
        <dbReference type="Proteomes" id="UP001146120"/>
    </source>
</evidence>
<keyword evidence="11" id="KW-1185">Reference proteome</keyword>
<dbReference type="GO" id="GO:0006122">
    <property type="term" value="P:mitochondrial electron transport, ubiquinol to cytochrome c"/>
    <property type="evidence" value="ECO:0007669"/>
    <property type="project" value="InterPro"/>
</dbReference>
<dbReference type="AlphaFoldDB" id="A0AAV2YZ22"/>
<dbReference type="SUPFAM" id="SSF81524">
    <property type="entry name" value="14 kDa protein of cytochrome bc1 complex (Ubiquinol-cytochrome c reductase)"/>
    <property type="match status" value="1"/>
</dbReference>
<feature type="compositionally biased region" description="Low complexity" evidence="9">
    <location>
        <begin position="341"/>
        <end position="352"/>
    </location>
</feature>
<keyword evidence="8" id="KW-0472">Membrane</keyword>
<proteinExistence type="inferred from homology"/>
<comment type="subcellular location">
    <subcellularLocation>
        <location evidence="1">Mitochondrion inner membrane</location>
        <topology evidence="1">Peripheral membrane protein</topology>
        <orientation evidence="1">Matrix side</orientation>
    </subcellularLocation>
</comment>
<keyword evidence="5" id="KW-0999">Mitochondrion inner membrane</keyword>
<reference evidence="10" key="2">
    <citation type="journal article" date="2023" name="Microbiol Resour">
        <title>Decontamination and Annotation of the Draft Genome Sequence of the Oomycete Lagenidium giganteum ARSEF 373.</title>
        <authorList>
            <person name="Morgan W.R."/>
            <person name="Tartar A."/>
        </authorList>
    </citation>
    <scope>NUCLEOTIDE SEQUENCE</scope>
    <source>
        <strain evidence="10">ARSEF 373</strain>
    </source>
</reference>
<feature type="region of interest" description="Disordered" evidence="9">
    <location>
        <begin position="198"/>
        <end position="241"/>
    </location>
</feature>
<evidence type="ECO:0000256" key="6">
    <source>
        <dbReference type="ARBA" id="ARBA00022982"/>
    </source>
</evidence>
<organism evidence="10 11">
    <name type="scientific">Lagenidium giganteum</name>
    <dbReference type="NCBI Taxonomy" id="4803"/>
    <lineage>
        <taxon>Eukaryota</taxon>
        <taxon>Sar</taxon>
        <taxon>Stramenopiles</taxon>
        <taxon>Oomycota</taxon>
        <taxon>Peronosporomycetes</taxon>
        <taxon>Pythiales</taxon>
        <taxon>Pythiaceae</taxon>
    </lineage>
</organism>
<name>A0AAV2YZ22_9STRA</name>
<dbReference type="InterPro" id="IPR036544">
    <property type="entry name" value="QCR7_sf"/>
</dbReference>
<dbReference type="Pfam" id="PF02271">
    <property type="entry name" value="UCR_14kD"/>
    <property type="match status" value="1"/>
</dbReference>
<evidence type="ECO:0000313" key="10">
    <source>
        <dbReference type="EMBL" id="DAZ99947.1"/>
    </source>
</evidence>
<evidence type="ECO:0000256" key="4">
    <source>
        <dbReference type="ARBA" id="ARBA00022660"/>
    </source>
</evidence>
<comment type="caution">
    <text evidence="10">The sequence shown here is derived from an EMBL/GenBank/DDBJ whole genome shotgun (WGS) entry which is preliminary data.</text>
</comment>